<dbReference type="VEuPathDB" id="VectorBase:ISCP_021311"/>
<dbReference type="PaxDb" id="6945-B7PQR8"/>
<organism>
    <name type="scientific">Ixodes scapularis</name>
    <name type="common">Black-legged tick</name>
    <name type="synonym">Deer tick</name>
    <dbReference type="NCBI Taxonomy" id="6945"/>
    <lineage>
        <taxon>Eukaryota</taxon>
        <taxon>Metazoa</taxon>
        <taxon>Ecdysozoa</taxon>
        <taxon>Arthropoda</taxon>
        <taxon>Chelicerata</taxon>
        <taxon>Arachnida</taxon>
        <taxon>Acari</taxon>
        <taxon>Parasitiformes</taxon>
        <taxon>Ixodida</taxon>
        <taxon>Ixodoidea</taxon>
        <taxon>Ixodidae</taxon>
        <taxon>Ixodinae</taxon>
        <taxon>Ixodes</taxon>
    </lineage>
</organism>
<keyword evidence="1" id="KW-0732">Signal</keyword>
<dbReference type="EnsemblMetazoa" id="ISCW005343-RA">
    <property type="protein sequence ID" value="ISCW005343-PA"/>
    <property type="gene ID" value="ISCW005343"/>
</dbReference>
<proteinExistence type="predicted"/>
<name>B7PQR8_IXOSC</name>
<dbReference type="AlphaFoldDB" id="B7PQR8"/>
<dbReference type="HOGENOM" id="CLU_2123785_0_0_1"/>
<keyword evidence="4" id="KW-1185">Reference proteome</keyword>
<protein>
    <submittedName>
        <fullName evidence="2 3">Secreted salivary gland peptide, putative</fullName>
    </submittedName>
</protein>
<feature type="non-terminal residue" evidence="2">
    <location>
        <position position="1"/>
    </location>
</feature>
<dbReference type="VEuPathDB" id="VectorBase:ISCW005343"/>
<dbReference type="VEuPathDB" id="VectorBase:ISCI005343"/>
<evidence type="ECO:0000313" key="3">
    <source>
        <dbReference type="EnsemblMetazoa" id="ISCW005343-PA"/>
    </source>
</evidence>
<dbReference type="KEGG" id="isc:8052298"/>
<dbReference type="InterPro" id="IPR036880">
    <property type="entry name" value="Kunitz_BPTI_sf"/>
</dbReference>
<dbReference type="EMBL" id="DS766917">
    <property type="protein sequence ID" value="EEC08940.1"/>
    <property type="molecule type" value="Genomic_DNA"/>
</dbReference>
<feature type="signal peptide" evidence="1">
    <location>
        <begin position="1"/>
        <end position="28"/>
    </location>
</feature>
<dbReference type="Proteomes" id="UP000001555">
    <property type="component" value="Unassembled WGS sequence"/>
</dbReference>
<dbReference type="SUPFAM" id="SSF57362">
    <property type="entry name" value="BPTI-like"/>
    <property type="match status" value="1"/>
</dbReference>
<dbReference type="EMBL" id="ABJB010434367">
    <property type="status" value="NOT_ANNOTATED_CDS"/>
    <property type="molecule type" value="Genomic_DNA"/>
</dbReference>
<gene>
    <name evidence="3" type="primary">8052298</name>
    <name evidence="2" type="ORF">IscW_ISCW005343</name>
</gene>
<feature type="chain" id="PRO_5010959815" evidence="1">
    <location>
        <begin position="29"/>
        <end position="96"/>
    </location>
</feature>
<reference evidence="3" key="2">
    <citation type="submission" date="2020-05" db="UniProtKB">
        <authorList>
            <consortium name="EnsemblMetazoa"/>
        </authorList>
    </citation>
    <scope>IDENTIFICATION</scope>
    <source>
        <strain evidence="3">wikel</strain>
    </source>
</reference>
<accession>B7PQR8</accession>
<evidence type="ECO:0000313" key="2">
    <source>
        <dbReference type="EMBL" id="EEC08940.1"/>
    </source>
</evidence>
<evidence type="ECO:0000256" key="1">
    <source>
        <dbReference type="SAM" id="SignalP"/>
    </source>
</evidence>
<dbReference type="EMBL" id="ABJB011014834">
    <property type="status" value="NOT_ANNOTATED_CDS"/>
    <property type="molecule type" value="Genomic_DNA"/>
</dbReference>
<reference evidence="2 4" key="1">
    <citation type="submission" date="2008-03" db="EMBL/GenBank/DDBJ databases">
        <title>Annotation of Ixodes scapularis.</title>
        <authorList>
            <consortium name="Ixodes scapularis Genome Project Consortium"/>
            <person name="Caler E."/>
            <person name="Hannick L.I."/>
            <person name="Bidwell S."/>
            <person name="Joardar V."/>
            <person name="Thiagarajan M."/>
            <person name="Amedeo P."/>
            <person name="Galinsky K.J."/>
            <person name="Schobel S."/>
            <person name="Inman J."/>
            <person name="Hostetler J."/>
            <person name="Miller J."/>
            <person name="Hammond M."/>
            <person name="Megy K."/>
            <person name="Lawson D."/>
            <person name="Kodira C."/>
            <person name="Sutton G."/>
            <person name="Meyer J."/>
            <person name="Hill C.A."/>
            <person name="Birren B."/>
            <person name="Nene V."/>
            <person name="Collins F."/>
            <person name="Alarcon-Chaidez F."/>
            <person name="Wikel S."/>
            <person name="Strausberg R."/>
        </authorList>
    </citation>
    <scope>NUCLEOTIDE SEQUENCE [LARGE SCALE GENOMIC DNA]</scope>
    <source>
        <strain evidence="4">Wikel</strain>
        <strain evidence="2">Wikel colony</strain>
    </source>
</reference>
<evidence type="ECO:0000313" key="4">
    <source>
        <dbReference type="Proteomes" id="UP000001555"/>
    </source>
</evidence>
<sequence>QKLKRMAACKVVLLLALCAVLICETVTAASQHTCAYPQTCTEPGEPDPSHIVNATAKYDPTTMKCEEITPEINQPHDCQKFPTIEECKENCETASG</sequence>
<dbReference type="GO" id="GO:0004867">
    <property type="term" value="F:serine-type endopeptidase inhibitor activity"/>
    <property type="evidence" value="ECO:0007669"/>
    <property type="project" value="InterPro"/>
</dbReference>